<feature type="chain" id="PRO_5005467116" description="Lipoprotein" evidence="1">
    <location>
        <begin position="27"/>
        <end position="274"/>
    </location>
</feature>
<feature type="signal peptide" evidence="1">
    <location>
        <begin position="1"/>
        <end position="26"/>
    </location>
</feature>
<keyword evidence="1" id="KW-0732">Signal</keyword>
<dbReference type="STRING" id="1391654.AKJ09_10955"/>
<proteinExistence type="predicted"/>
<reference evidence="2 3" key="1">
    <citation type="submission" date="2015-08" db="EMBL/GenBank/DDBJ databases">
        <authorList>
            <person name="Babu N.S."/>
            <person name="Beckwith C.J."/>
            <person name="Beseler K.G."/>
            <person name="Brison A."/>
            <person name="Carone J.V."/>
            <person name="Caskin T.P."/>
            <person name="Diamond M."/>
            <person name="Durham M.E."/>
            <person name="Foxe J.M."/>
            <person name="Go M."/>
            <person name="Henderson B.A."/>
            <person name="Jones I.B."/>
            <person name="McGettigan J.A."/>
            <person name="Micheletti S.J."/>
            <person name="Nasrallah M.E."/>
            <person name="Ortiz D."/>
            <person name="Piller C.R."/>
            <person name="Privatt S.R."/>
            <person name="Schneider S.L."/>
            <person name="Sharp S."/>
            <person name="Smith T.C."/>
            <person name="Stanton J.D."/>
            <person name="Ullery H.E."/>
            <person name="Wilson R.J."/>
            <person name="Serrano M.G."/>
            <person name="Buck G."/>
            <person name="Lee V."/>
            <person name="Wang Y."/>
            <person name="Carvalho R."/>
            <person name="Voegtly L."/>
            <person name="Shi R."/>
            <person name="Duckworth R."/>
            <person name="Johnson A."/>
            <person name="Loviza R."/>
            <person name="Walstead R."/>
            <person name="Shah Z."/>
            <person name="Kiflezghi M."/>
            <person name="Wade K."/>
            <person name="Ball S.L."/>
            <person name="Bradley K.W."/>
            <person name="Asai D.J."/>
            <person name="Bowman C.A."/>
            <person name="Russell D.A."/>
            <person name="Pope W.H."/>
            <person name="Jacobs-Sera D."/>
            <person name="Hendrix R.W."/>
            <person name="Hatfull G.F."/>
        </authorList>
    </citation>
    <scope>NUCLEOTIDE SEQUENCE [LARGE SCALE GENOMIC DNA]</scope>
    <source>
        <strain evidence="2 3">DSM 27648</strain>
    </source>
</reference>
<dbReference type="KEGG" id="llu:AKJ09_10955"/>
<evidence type="ECO:0000256" key="1">
    <source>
        <dbReference type="SAM" id="SignalP"/>
    </source>
</evidence>
<evidence type="ECO:0000313" key="3">
    <source>
        <dbReference type="Proteomes" id="UP000064967"/>
    </source>
</evidence>
<sequence>MVGGMTNRVCRIVGSLGLVTSFALVACSGGDSATDDEQSTSALNTVHMRCDKPVDGKTEFDAPSSGHDLTSADIARMCPNDAPFEANRSCSPNVTTALKAVAARFKGGSVTLSQDVLLDRRYDAAGMYRGHVGFGVGDLTPHSIYYGLGAMTCGVAAVRGGQTSILKGSYRIESLRSECDFDTGRLTNLEFRLPDQGAASQVVLYCSSVSSAEPGGLVLTDNGGKRFGASTPNEEASSPQSTCAGKGYSCSFQDCCAPYECTLAAQSDRPPTCR</sequence>
<organism evidence="2 3">
    <name type="scientific">Labilithrix luteola</name>
    <dbReference type="NCBI Taxonomy" id="1391654"/>
    <lineage>
        <taxon>Bacteria</taxon>
        <taxon>Pseudomonadati</taxon>
        <taxon>Myxococcota</taxon>
        <taxon>Polyangia</taxon>
        <taxon>Polyangiales</taxon>
        <taxon>Labilitrichaceae</taxon>
        <taxon>Labilithrix</taxon>
    </lineage>
</organism>
<dbReference type="Proteomes" id="UP000064967">
    <property type="component" value="Chromosome"/>
</dbReference>
<evidence type="ECO:0000313" key="2">
    <source>
        <dbReference type="EMBL" id="AKV04292.1"/>
    </source>
</evidence>
<dbReference type="EMBL" id="CP012333">
    <property type="protein sequence ID" value="AKV04292.1"/>
    <property type="molecule type" value="Genomic_DNA"/>
</dbReference>
<dbReference type="AlphaFoldDB" id="A0A0K1QF70"/>
<keyword evidence="3" id="KW-1185">Reference proteome</keyword>
<evidence type="ECO:0008006" key="4">
    <source>
        <dbReference type="Google" id="ProtNLM"/>
    </source>
</evidence>
<accession>A0A0K1QF70</accession>
<gene>
    <name evidence="2" type="ORF">AKJ09_10955</name>
</gene>
<protein>
    <recommendedName>
        <fullName evidence="4">Lipoprotein</fullName>
    </recommendedName>
</protein>
<name>A0A0K1QF70_9BACT</name>